<dbReference type="EMBL" id="BRXY01000057">
    <property type="protein sequence ID" value="GMH59208.1"/>
    <property type="molecule type" value="Genomic_DNA"/>
</dbReference>
<feature type="domain" description="C2" evidence="3">
    <location>
        <begin position="549"/>
        <end position="701"/>
    </location>
</feature>
<accession>A0A9W7DY86</accession>
<dbReference type="InterPro" id="IPR035892">
    <property type="entry name" value="C2_domain_sf"/>
</dbReference>
<feature type="compositionally biased region" description="Polar residues" evidence="2">
    <location>
        <begin position="2067"/>
        <end position="2077"/>
    </location>
</feature>
<comment type="caution">
    <text evidence="4">The sequence shown here is derived from an EMBL/GenBank/DDBJ whole genome shotgun (WGS) entry which is preliminary data.</text>
</comment>
<feature type="domain" description="C2" evidence="3">
    <location>
        <begin position="1538"/>
        <end position="1657"/>
    </location>
</feature>
<feature type="coiled-coil region" evidence="1">
    <location>
        <begin position="107"/>
        <end position="141"/>
    </location>
</feature>
<organism evidence="4 5">
    <name type="scientific">Triparma strigata</name>
    <dbReference type="NCBI Taxonomy" id="1606541"/>
    <lineage>
        <taxon>Eukaryota</taxon>
        <taxon>Sar</taxon>
        <taxon>Stramenopiles</taxon>
        <taxon>Ochrophyta</taxon>
        <taxon>Bolidophyceae</taxon>
        <taxon>Parmales</taxon>
        <taxon>Triparmaceae</taxon>
        <taxon>Triparma</taxon>
    </lineage>
</organism>
<feature type="region of interest" description="Disordered" evidence="2">
    <location>
        <begin position="2466"/>
        <end position="2591"/>
    </location>
</feature>
<feature type="domain" description="C2" evidence="3">
    <location>
        <begin position="1368"/>
        <end position="1499"/>
    </location>
</feature>
<dbReference type="SMART" id="SM00239">
    <property type="entry name" value="C2"/>
    <property type="match status" value="12"/>
</dbReference>
<evidence type="ECO:0000256" key="1">
    <source>
        <dbReference type="SAM" id="Coils"/>
    </source>
</evidence>
<evidence type="ECO:0000259" key="3">
    <source>
        <dbReference type="PROSITE" id="PS50004"/>
    </source>
</evidence>
<feature type="compositionally biased region" description="Basic and acidic residues" evidence="2">
    <location>
        <begin position="2473"/>
        <end position="2505"/>
    </location>
</feature>
<dbReference type="PANTHER" id="PTHR47052:SF3">
    <property type="entry name" value="INGRESSION PROTEIN 1"/>
    <property type="match status" value="1"/>
</dbReference>
<feature type="compositionally biased region" description="Acidic residues" evidence="2">
    <location>
        <begin position="2506"/>
        <end position="2518"/>
    </location>
</feature>
<feature type="compositionally biased region" description="Acidic residues" evidence="2">
    <location>
        <begin position="2580"/>
        <end position="2591"/>
    </location>
</feature>
<dbReference type="InterPro" id="IPR032714">
    <property type="entry name" value="DZIP1_N"/>
</dbReference>
<name>A0A9W7DY86_9STRA</name>
<dbReference type="PROSITE" id="PS50004">
    <property type="entry name" value="C2"/>
    <property type="match status" value="9"/>
</dbReference>
<evidence type="ECO:0000313" key="5">
    <source>
        <dbReference type="Proteomes" id="UP001165085"/>
    </source>
</evidence>
<feature type="domain" description="C2" evidence="3">
    <location>
        <begin position="1036"/>
        <end position="1157"/>
    </location>
</feature>
<reference evidence="5" key="1">
    <citation type="journal article" date="2023" name="Commun. Biol.">
        <title>Genome analysis of Parmales, the sister group of diatoms, reveals the evolutionary specialization of diatoms from phago-mixotrophs to photoautotrophs.</title>
        <authorList>
            <person name="Ban H."/>
            <person name="Sato S."/>
            <person name="Yoshikawa S."/>
            <person name="Yamada K."/>
            <person name="Nakamura Y."/>
            <person name="Ichinomiya M."/>
            <person name="Sato N."/>
            <person name="Blanc-Mathieu R."/>
            <person name="Endo H."/>
            <person name="Kuwata A."/>
            <person name="Ogata H."/>
        </authorList>
    </citation>
    <scope>NUCLEOTIDE SEQUENCE [LARGE SCALE GENOMIC DNA]</scope>
    <source>
        <strain evidence="5">NIES 3701</strain>
    </source>
</reference>
<sequence length="2591" mass="281575">MDAALTTPFLFRQRTGAFDWDKLDRVSVDKIIGDIDLDTLQSILDQVTFCKLNPSISAPRSSNGDSLAIKGMMIQQLIVEYLLNVQESINTSESSLKEELRAAAHHVADLDDQLNRLGARNKSLKRELKMYQAVVKTCENMLTYYGLDSAEIFLAARASATHYGKNPPSPFTQAPVRKSGLVPALEYLEKEARAAINEVPASTYPDTAGMTKELNDILAKIQGLSALAANNRPVPAPVVETPKVETPSGRAEEEKVEPKKEEPPAPAADTPIVAVVEDPPYTEPRPVQPVQRGRFILSCVSATGVKGKDSSLQAYLKVKLGDAEIANTKAKAHKTKTTKAAKAGGKLDFLNEKLTMDIQDPGSIKDKDGVVLLEINLFDDNFLSDKCVCTAKLDVTDTLSRPYNFGDGPQVLEVDMHKPGSSEDCGKLTVKVEFWAARYGAIRLVCHEGVNLSNKGNMMDTQDPYVYLTVGESNAQSKTHSNGGTSPNFNGEELLVMVDEKNWTKNCKIQMFDDDFGKDDLIAESVMNLLYMMSSGAPNVTSLAMTNKKQTKTGGTLRCELAFLPFGQLGVIVHSAKALRNPDSWGKPDPYLKITINQGQPAAINAMTNPDMKSKDVKKIIKDAKKATAACAEEITISKQTQTIDGTLAPEWLAELSFDILDGKTMSIACYDEDVGSDDLIGTAEVDLAEVFQTGKLEQWVSLTYKSKKGEKPAGDVKLQMYFWGPPGVSFPHRPSPMQSRFSDSERTWGAGEIFPPSKAPFDVHDAAAYLSAPGVMESTGIVQVTVVEGSKIKGKDSKLTAYVRAKVGKKGKSFKTKNVKTKSSDGSGTADWSNEELNIPADDLFKVEEENEVNLYVDLMDDNMLSDTCMGSVVVPLKADYISNPGVEVEKTYTVSGGKGAGDLKLKISFQRSKLGALLVTLVDAKNLANRAGIMGSAKNMDPYVQVSVNKAKPGRSRTINNGGKTPSFNNQELLIFCDEKDSWREDVEVTVYDDNLGSDAVIGKSTFSLMDYMNPKDVADADKEDPVKSFSLLHKGKSAGELRMGTRFLPAGKLTVKCISGRELRNPDSFGKSDPFIEISASSQMPQLDKKFKTATHSDGGADPQWNFDCEIDVIDQYELCIKCMDKDMIGSDLIGDAELSLLDLFKEAAATKNNTASLDIWLPLAYTKGKNRLPAGDVHLVLFFVGALGTEYPLYRPTITGDSAGMDGVDASGPVQAAGDVLNMTPVGSLEELTKIPVALPDLRRGQLCVTFHEGKGVKGSDSNLQCYAVAKLCNAKKGAFKQQTKTTKKVTEGDPQFTDEKLKFSIIDLAKLKSQSNDGENVTLTVEIFDDNYMSDKSCGKCVINVKDLLLRPNYPWKQDFVLDGNGGTISLTLCFLASYAGVVKMTLLEGRNLPNKGGMMDTQDPYVYVTVPMGKKTQNVRGLTVDNGGVNPSFGREQLLMWFADEPTDKGLKSWLEPLKIEIYDDDAMADDCIGSCEIDILEYAAVAMGAKPGDGVKEVSEGSKPKEGEAEEADRPVAPVMCSYPLALNGKPGGELIAIVEFEPAAQLDIICKGGKNLKNPNMFGKADPYLQFKSESLIKEHGSFDVRSKTHNGGGKTPQWSNEKLTVSVADHETVEVLCYDDDMGGDDFIGSGKISLTDVYKTGFVNRWIPLVDKKKKPAGEVQVTFVAKNPEGIAENVKEKYPLMRPNVESFLIPAVDEGAVGAGGGGSGSPVKTPSKRGVHGGALMPCRTWKENKGTLRVKVHELDDIRGKKSKLQLSVRLRLGAETEDFKKTKTRGATEGGLVWEHPDEFEFDCFNPEALVQEDDLMLVVEVTDKVSMMGKKAIVAEMSISVKDALSDPGSILKADDGEEGGWFNLNTAGDDDENGRAKLSIWFEEARTGLLVLNLQRCVDLKGPGLAIFDKKIDPYVKVKVGKTKMRGKTYKDMEQTFEFKESDKLKKMICWCNPSNYFDDIVLQVFDENIGTDGLLGEKVVNLMEIMGKGAAKDKHTYHLGIGKPGKEVFKGHIDIIPSFYAAGTLVVNVLSGKDLRNTEMVGKNDPYVKVEMKGGQGGKESDSKQQTQTLQGTNDPEWDAELSFEPCDHLEMKFTVMDEDTMSDDVIGEAVYDLSEVYRKGVVDTWLNLSSGKKKVPSGSIHVVFTFWGSETRFGPLKNGIETKYPCLPVDVNTPQYGDAERINVVEKLDLGGGGGGGGGGGSLSGDFEAVKQGAAPPAADKGVSLLTGGDGDMGGGMAAKKKQNFGSAAPGEDKKPAATRVKTALEIKMDKFGDTINSKAEEIVVKSSLEAGDKPVLELGARYVHTADDLELERAESLKALKEKSARFGVGSKGIEERKLSKKLAVLDTARGDHGPGVIKDREVIKDAVEHAVEEVLSQGSVDLNDEKSRAEMKEKAKELVMKHKEGQVKMSRGDSIHLDQARKQIELAMQDLPKKEDYDHGGDDEGLGLEVKAPAGISSIGAAVQGLPEKDDFTRRSETIDEGHDSPKTSPRVDDVKETEAVVEEEEKEEEEVVEKPTVSVDDSWDEAGAGSPMVKKGDDFEAVEMVNSPSSIVSETLEEEEEVGGGGGAKELDFSDDDISEDELP</sequence>
<feature type="domain" description="C2" evidence="3">
    <location>
        <begin position="424"/>
        <end position="542"/>
    </location>
</feature>
<feature type="domain" description="C2" evidence="3">
    <location>
        <begin position="1232"/>
        <end position="1363"/>
    </location>
</feature>
<gene>
    <name evidence="4" type="ORF">TrST_g13039</name>
</gene>
<dbReference type="InterPro" id="IPR052981">
    <property type="entry name" value="Ingression_C2_domain"/>
</dbReference>
<feature type="domain" description="C2" evidence="3">
    <location>
        <begin position="2008"/>
        <end position="2130"/>
    </location>
</feature>
<dbReference type="Proteomes" id="UP001165085">
    <property type="component" value="Unassembled WGS sequence"/>
</dbReference>
<dbReference type="Gene3D" id="2.60.40.150">
    <property type="entry name" value="C2 domain"/>
    <property type="match status" value="11"/>
</dbReference>
<feature type="domain" description="C2" evidence="3">
    <location>
        <begin position="1874"/>
        <end position="1998"/>
    </location>
</feature>
<dbReference type="CDD" id="cd00030">
    <property type="entry name" value="C2"/>
    <property type="match status" value="6"/>
</dbReference>
<protein>
    <recommendedName>
        <fullName evidence="3">C2 domain-containing protein</fullName>
    </recommendedName>
</protein>
<keyword evidence="1" id="KW-0175">Coiled coil</keyword>
<dbReference type="OrthoDB" id="270970at2759"/>
<dbReference type="SUPFAM" id="SSF49562">
    <property type="entry name" value="C2 domain (Calcium/lipid-binding domain, CaLB)"/>
    <property type="match status" value="11"/>
</dbReference>
<evidence type="ECO:0000256" key="2">
    <source>
        <dbReference type="SAM" id="MobiDB-lite"/>
    </source>
</evidence>
<feature type="compositionally biased region" description="Basic and acidic residues" evidence="2">
    <location>
        <begin position="1500"/>
        <end position="1514"/>
    </location>
</feature>
<feature type="region of interest" description="Disordered" evidence="2">
    <location>
        <begin position="1712"/>
        <end position="1733"/>
    </location>
</feature>
<dbReference type="PANTHER" id="PTHR47052">
    <property type="entry name" value="CONSERVED SERINE PROLINE-RICH PROTEIN (AFU_ORTHOLOGUE AFUA_2G01790)"/>
    <property type="match status" value="1"/>
</dbReference>
<feature type="domain" description="C2" evidence="3">
    <location>
        <begin position="901"/>
        <end position="1024"/>
    </location>
</feature>
<feature type="region of interest" description="Disordered" evidence="2">
    <location>
        <begin position="1499"/>
        <end position="1520"/>
    </location>
</feature>
<dbReference type="Pfam" id="PF13815">
    <property type="entry name" value="Dzip-like_N"/>
    <property type="match status" value="1"/>
</dbReference>
<proteinExistence type="predicted"/>
<dbReference type="InterPro" id="IPR000008">
    <property type="entry name" value="C2_dom"/>
</dbReference>
<keyword evidence="5" id="KW-1185">Reference proteome</keyword>
<evidence type="ECO:0000313" key="4">
    <source>
        <dbReference type="EMBL" id="GMH59208.1"/>
    </source>
</evidence>
<feature type="region of interest" description="Disordered" evidence="2">
    <location>
        <begin position="2054"/>
        <end position="2081"/>
    </location>
</feature>
<feature type="region of interest" description="Disordered" evidence="2">
    <location>
        <begin position="236"/>
        <end position="267"/>
    </location>
</feature>
<feature type="compositionally biased region" description="Basic and acidic residues" evidence="2">
    <location>
        <begin position="250"/>
        <end position="263"/>
    </location>
</feature>
<dbReference type="Pfam" id="PF00168">
    <property type="entry name" value="C2"/>
    <property type="match status" value="12"/>
</dbReference>